<dbReference type="OrthoDB" id="9032617at2"/>
<keyword evidence="3" id="KW-1185">Reference proteome</keyword>
<dbReference type="Proteomes" id="UP000076852">
    <property type="component" value="Chromosome 1"/>
</dbReference>
<dbReference type="AlphaFoldDB" id="A0A167W303"/>
<dbReference type="EMBL" id="CP014578">
    <property type="protein sequence ID" value="ANB73717.1"/>
    <property type="molecule type" value="Genomic_DNA"/>
</dbReference>
<dbReference type="SUPFAM" id="SSF160272">
    <property type="entry name" value="Shew3726-like"/>
    <property type="match status" value="1"/>
</dbReference>
<dbReference type="RefSeq" id="WP_063497089.1">
    <property type="nucleotide sequence ID" value="NZ_CP014578.1"/>
</dbReference>
<reference evidence="2 3" key="1">
    <citation type="journal article" date="2016" name="Gene">
        <title>PacBio SMRT assembly of a complex multi-replicon genome reveals chlorocatechol degradative operon in a region of genome plasticity.</title>
        <authorList>
            <person name="Ricker N."/>
            <person name="Shen S.Y."/>
            <person name="Goordial J."/>
            <person name="Jin S."/>
            <person name="Fulthorpe R.R."/>
        </authorList>
    </citation>
    <scope>NUCLEOTIDE SEQUENCE [LARGE SCALE GENOMIC DNA]</scope>
    <source>
        <strain evidence="2 3">OLGA172</strain>
    </source>
</reference>
<evidence type="ECO:0000256" key="1">
    <source>
        <dbReference type="SAM" id="MobiDB-lite"/>
    </source>
</evidence>
<evidence type="ECO:0008006" key="4">
    <source>
        <dbReference type="Google" id="ProtNLM"/>
    </source>
</evidence>
<dbReference type="InterPro" id="IPR036692">
    <property type="entry name" value="Shew3726-like_sf"/>
</dbReference>
<evidence type="ECO:0000313" key="2">
    <source>
        <dbReference type="EMBL" id="ANB73717.1"/>
    </source>
</evidence>
<dbReference type="KEGG" id="buz:AYM40_16155"/>
<accession>A0A167W303</accession>
<organism evidence="2 3">
    <name type="scientific">Paraburkholderia phytofirmans OLGA172</name>
    <dbReference type="NCBI Taxonomy" id="1417228"/>
    <lineage>
        <taxon>Bacteria</taxon>
        <taxon>Pseudomonadati</taxon>
        <taxon>Pseudomonadota</taxon>
        <taxon>Betaproteobacteria</taxon>
        <taxon>Burkholderiales</taxon>
        <taxon>Burkholderiaceae</taxon>
        <taxon>Paraburkholderia</taxon>
    </lineage>
</organism>
<proteinExistence type="predicted"/>
<feature type="region of interest" description="Disordered" evidence="1">
    <location>
        <begin position="64"/>
        <end position="84"/>
    </location>
</feature>
<gene>
    <name evidence="2" type="ORF">AYM40_16155</name>
</gene>
<name>A0A167W303_9BURK</name>
<evidence type="ECO:0000313" key="3">
    <source>
        <dbReference type="Proteomes" id="UP000076852"/>
    </source>
</evidence>
<sequence length="84" mass="9405">MYRMFNPTNAGDDVGVDFDLEVNSVVQHFCVSSEAIEDLSKSEKLHGKELIDAFQKYADRISEAAQRKHGSPSNGRILLKTSDF</sequence>
<protein>
    <recommendedName>
        <fullName evidence="4">DUF1488 domain-containing protein</fullName>
    </recommendedName>
</protein>